<reference evidence="1" key="1">
    <citation type="journal article" date="2014" name="Int. J. Syst. Evol. Microbiol.">
        <title>Complete genome sequence of Corynebacterium casei LMG S-19264T (=DSM 44701T), isolated from a smear-ripened cheese.</title>
        <authorList>
            <consortium name="US DOE Joint Genome Institute (JGI-PGF)"/>
            <person name="Walter F."/>
            <person name="Albersmeier A."/>
            <person name="Kalinowski J."/>
            <person name="Ruckert C."/>
        </authorList>
    </citation>
    <scope>NUCLEOTIDE SEQUENCE</scope>
    <source>
        <strain evidence="1">CGMCC 4.7430</strain>
    </source>
</reference>
<comment type="caution">
    <text evidence="1">The sequence shown here is derived from an EMBL/GenBank/DDBJ whole genome shotgun (WGS) entry which is preliminary data.</text>
</comment>
<organism evidence="1 2">
    <name type="scientific">Nonomuraea glycinis</name>
    <dbReference type="NCBI Taxonomy" id="2047744"/>
    <lineage>
        <taxon>Bacteria</taxon>
        <taxon>Bacillati</taxon>
        <taxon>Actinomycetota</taxon>
        <taxon>Actinomycetes</taxon>
        <taxon>Streptosporangiales</taxon>
        <taxon>Streptosporangiaceae</taxon>
        <taxon>Nonomuraea</taxon>
    </lineage>
</organism>
<evidence type="ECO:0000313" key="2">
    <source>
        <dbReference type="Proteomes" id="UP000660745"/>
    </source>
</evidence>
<dbReference type="RefSeq" id="WP_189143906.1">
    <property type="nucleotide sequence ID" value="NZ_BMNK01000020.1"/>
</dbReference>
<sequence length="130" mass="14363">MSDEITPVASGFVARLGERTFPAALGPDDQVVLFSEEELDGFESASGYWRRTVAHPELEWLVLIRTVGAFGGEPCVVLDEDEDGLHIAYTGHSGMKAEALGYWMVDHGAYEVVVPREEVFSIRIERIPVP</sequence>
<dbReference type="EMBL" id="BMNK01000020">
    <property type="protein sequence ID" value="GGP16260.1"/>
    <property type="molecule type" value="Genomic_DNA"/>
</dbReference>
<gene>
    <name evidence="1" type="ORF">GCM10012278_79330</name>
</gene>
<accession>A0A918AEC1</accession>
<dbReference type="Proteomes" id="UP000660745">
    <property type="component" value="Unassembled WGS sequence"/>
</dbReference>
<name>A0A918AEC1_9ACTN</name>
<reference evidence="1" key="2">
    <citation type="submission" date="2020-09" db="EMBL/GenBank/DDBJ databases">
        <authorList>
            <person name="Sun Q."/>
            <person name="Zhou Y."/>
        </authorList>
    </citation>
    <scope>NUCLEOTIDE SEQUENCE</scope>
    <source>
        <strain evidence="1">CGMCC 4.7430</strain>
    </source>
</reference>
<proteinExistence type="predicted"/>
<evidence type="ECO:0000313" key="1">
    <source>
        <dbReference type="EMBL" id="GGP16260.1"/>
    </source>
</evidence>
<keyword evidence="2" id="KW-1185">Reference proteome</keyword>
<protein>
    <submittedName>
        <fullName evidence="1">Uncharacterized protein</fullName>
    </submittedName>
</protein>
<dbReference type="AlphaFoldDB" id="A0A918AEC1"/>